<dbReference type="Proteomes" id="UP001283361">
    <property type="component" value="Unassembled WGS sequence"/>
</dbReference>
<feature type="region of interest" description="Disordered" evidence="1">
    <location>
        <begin position="50"/>
        <end position="87"/>
    </location>
</feature>
<organism evidence="2 3">
    <name type="scientific">Elysia crispata</name>
    <name type="common">lettuce slug</name>
    <dbReference type="NCBI Taxonomy" id="231223"/>
    <lineage>
        <taxon>Eukaryota</taxon>
        <taxon>Metazoa</taxon>
        <taxon>Spiralia</taxon>
        <taxon>Lophotrochozoa</taxon>
        <taxon>Mollusca</taxon>
        <taxon>Gastropoda</taxon>
        <taxon>Heterobranchia</taxon>
        <taxon>Euthyneura</taxon>
        <taxon>Panpulmonata</taxon>
        <taxon>Sacoglossa</taxon>
        <taxon>Placobranchoidea</taxon>
        <taxon>Plakobranchidae</taxon>
        <taxon>Elysia</taxon>
    </lineage>
</organism>
<proteinExistence type="predicted"/>
<comment type="caution">
    <text evidence="2">The sequence shown here is derived from an EMBL/GenBank/DDBJ whole genome shotgun (WGS) entry which is preliminary data.</text>
</comment>
<evidence type="ECO:0000256" key="1">
    <source>
        <dbReference type="SAM" id="MobiDB-lite"/>
    </source>
</evidence>
<feature type="compositionally biased region" description="Basic and acidic residues" evidence="1">
    <location>
        <begin position="58"/>
        <end position="70"/>
    </location>
</feature>
<dbReference type="EMBL" id="JAWDGP010007751">
    <property type="protein sequence ID" value="KAK3706209.1"/>
    <property type="molecule type" value="Genomic_DNA"/>
</dbReference>
<name>A0AAE0XRP2_9GAST</name>
<feature type="compositionally biased region" description="Polar residues" evidence="1">
    <location>
        <begin position="71"/>
        <end position="87"/>
    </location>
</feature>
<sequence>MLNSDVKGASISRRNSLCGHKLMSGSEVFTARSKEFIMLELIKDFPELKQPPALLNKADPENSRTHHRDQLGSSDNSSKPLGSPFLS</sequence>
<reference evidence="2" key="1">
    <citation type="journal article" date="2023" name="G3 (Bethesda)">
        <title>A reference genome for the long-term kleptoplast-retaining sea slug Elysia crispata morphotype clarki.</title>
        <authorList>
            <person name="Eastman K.E."/>
            <person name="Pendleton A.L."/>
            <person name="Shaikh M.A."/>
            <person name="Suttiyut T."/>
            <person name="Ogas R."/>
            <person name="Tomko P."/>
            <person name="Gavelis G."/>
            <person name="Widhalm J.R."/>
            <person name="Wisecaver J.H."/>
        </authorList>
    </citation>
    <scope>NUCLEOTIDE SEQUENCE</scope>
    <source>
        <strain evidence="2">ECLA1</strain>
    </source>
</reference>
<accession>A0AAE0XRP2</accession>
<evidence type="ECO:0000313" key="3">
    <source>
        <dbReference type="Proteomes" id="UP001283361"/>
    </source>
</evidence>
<protein>
    <submittedName>
        <fullName evidence="2">Uncharacterized protein</fullName>
    </submittedName>
</protein>
<gene>
    <name evidence="2" type="ORF">RRG08_038472</name>
</gene>
<evidence type="ECO:0000313" key="2">
    <source>
        <dbReference type="EMBL" id="KAK3706209.1"/>
    </source>
</evidence>
<dbReference type="AlphaFoldDB" id="A0AAE0XRP2"/>
<keyword evidence="3" id="KW-1185">Reference proteome</keyword>